<gene>
    <name evidence="1" type="ORF">SI8410_18021475</name>
</gene>
<dbReference type="Proteomes" id="UP000663760">
    <property type="component" value="Chromosome 18"/>
</dbReference>
<organism evidence="1 2">
    <name type="scientific">Spirodela intermedia</name>
    <name type="common">Intermediate duckweed</name>
    <dbReference type="NCBI Taxonomy" id="51605"/>
    <lineage>
        <taxon>Eukaryota</taxon>
        <taxon>Viridiplantae</taxon>
        <taxon>Streptophyta</taxon>
        <taxon>Embryophyta</taxon>
        <taxon>Tracheophyta</taxon>
        <taxon>Spermatophyta</taxon>
        <taxon>Magnoliopsida</taxon>
        <taxon>Liliopsida</taxon>
        <taxon>Araceae</taxon>
        <taxon>Lemnoideae</taxon>
        <taxon>Spirodela</taxon>
    </lineage>
</organism>
<keyword evidence="2" id="KW-1185">Reference proteome</keyword>
<evidence type="ECO:0000313" key="1">
    <source>
        <dbReference type="EMBL" id="CAA7410797.1"/>
    </source>
</evidence>
<dbReference type="EMBL" id="LR746281">
    <property type="protein sequence ID" value="CAA7410797.1"/>
    <property type="molecule type" value="Genomic_DNA"/>
</dbReference>
<evidence type="ECO:0000313" key="2">
    <source>
        <dbReference type="Proteomes" id="UP000663760"/>
    </source>
</evidence>
<name>A0A7I8LL73_SPIIN</name>
<accession>A0A7I8LL73</accession>
<proteinExistence type="predicted"/>
<sequence>MPMLAAVPAMILMADSKKREICMSESNLHSCHCEV</sequence>
<protein>
    <submittedName>
        <fullName evidence="1">Uncharacterized protein</fullName>
    </submittedName>
</protein>
<reference evidence="1" key="1">
    <citation type="submission" date="2020-02" db="EMBL/GenBank/DDBJ databases">
        <authorList>
            <person name="Scholz U."/>
            <person name="Mascher M."/>
            <person name="Fiebig A."/>
        </authorList>
    </citation>
    <scope>NUCLEOTIDE SEQUENCE</scope>
</reference>
<dbReference type="AlphaFoldDB" id="A0A7I8LL73"/>